<dbReference type="RefSeq" id="WP_216321832.1">
    <property type="nucleotide sequence ID" value="NZ_JAHKRT010000003.1"/>
</dbReference>
<protein>
    <submittedName>
        <fullName evidence="1">Uncharacterized protein</fullName>
    </submittedName>
</protein>
<organism evidence="1 2">
    <name type="scientific">Sphingomonas quercus</name>
    <dbReference type="NCBI Taxonomy" id="2842451"/>
    <lineage>
        <taxon>Bacteria</taxon>
        <taxon>Pseudomonadati</taxon>
        <taxon>Pseudomonadota</taxon>
        <taxon>Alphaproteobacteria</taxon>
        <taxon>Sphingomonadales</taxon>
        <taxon>Sphingomonadaceae</taxon>
        <taxon>Sphingomonas</taxon>
    </lineage>
</organism>
<sequence>MTLLRRIEIFIATTGVPATRIGREAVGDPRLVRDIRNGRQIGPAVAARLDAYLSTESTGARA</sequence>
<keyword evidence="2" id="KW-1185">Reference proteome</keyword>
<evidence type="ECO:0000313" key="2">
    <source>
        <dbReference type="Proteomes" id="UP000776276"/>
    </source>
</evidence>
<reference evidence="1 2" key="1">
    <citation type="submission" date="2021-06" db="EMBL/GenBank/DDBJ databases">
        <title>Sphingomonas sp. XMGL2, whole genome shotgun sequencing project.</title>
        <authorList>
            <person name="Zhao G."/>
            <person name="Shen L."/>
        </authorList>
    </citation>
    <scope>NUCLEOTIDE SEQUENCE [LARGE SCALE GENOMIC DNA]</scope>
    <source>
        <strain evidence="1 2">XMGL2</strain>
    </source>
</reference>
<dbReference type="EMBL" id="JAHKRT010000003">
    <property type="protein sequence ID" value="MBU3077424.1"/>
    <property type="molecule type" value="Genomic_DNA"/>
</dbReference>
<gene>
    <name evidence="1" type="ORF">KOF26_06035</name>
</gene>
<accession>A0ABS6BJL7</accession>
<dbReference type="Proteomes" id="UP000776276">
    <property type="component" value="Unassembled WGS sequence"/>
</dbReference>
<proteinExistence type="predicted"/>
<comment type="caution">
    <text evidence="1">The sequence shown here is derived from an EMBL/GenBank/DDBJ whole genome shotgun (WGS) entry which is preliminary data.</text>
</comment>
<name>A0ABS6BJL7_9SPHN</name>
<evidence type="ECO:0000313" key="1">
    <source>
        <dbReference type="EMBL" id="MBU3077424.1"/>
    </source>
</evidence>